<evidence type="ECO:0000256" key="1">
    <source>
        <dbReference type="SAM" id="MobiDB-lite"/>
    </source>
</evidence>
<dbReference type="Proteomes" id="UP000234275">
    <property type="component" value="Unassembled WGS sequence"/>
</dbReference>
<dbReference type="VEuPathDB" id="FungiDB:P170DRAFT_429450"/>
<dbReference type="RefSeq" id="XP_024699988.1">
    <property type="nucleotide sequence ID" value="XM_024847890.1"/>
</dbReference>
<feature type="region of interest" description="Disordered" evidence="1">
    <location>
        <begin position="28"/>
        <end position="151"/>
    </location>
</feature>
<feature type="compositionally biased region" description="Basic and acidic residues" evidence="1">
    <location>
        <begin position="74"/>
        <end position="85"/>
    </location>
</feature>
<dbReference type="AlphaFoldDB" id="A0A2I2FVS9"/>
<name>A0A2I2FVS9_9EURO</name>
<feature type="compositionally biased region" description="Polar residues" evidence="1">
    <location>
        <begin position="48"/>
        <end position="73"/>
    </location>
</feature>
<gene>
    <name evidence="2" type="ORF">P170DRAFT_429450</name>
</gene>
<dbReference type="EMBL" id="MSFO01000008">
    <property type="protein sequence ID" value="PLB44686.1"/>
    <property type="molecule type" value="Genomic_DNA"/>
</dbReference>
<keyword evidence="3" id="KW-1185">Reference proteome</keyword>
<evidence type="ECO:0000313" key="3">
    <source>
        <dbReference type="Proteomes" id="UP000234275"/>
    </source>
</evidence>
<comment type="caution">
    <text evidence="2">The sequence shown here is derived from an EMBL/GenBank/DDBJ whole genome shotgun (WGS) entry which is preliminary data.</text>
</comment>
<reference evidence="2 3" key="1">
    <citation type="submission" date="2016-12" db="EMBL/GenBank/DDBJ databases">
        <title>The genomes of Aspergillus section Nigri reveals drivers in fungal speciation.</title>
        <authorList>
            <consortium name="DOE Joint Genome Institute"/>
            <person name="Vesth T.C."/>
            <person name="Nybo J."/>
            <person name="Theobald S."/>
            <person name="Brandl J."/>
            <person name="Frisvad J.C."/>
            <person name="Nielsen K.F."/>
            <person name="Lyhne E.K."/>
            <person name="Kogle M.E."/>
            <person name="Kuo A."/>
            <person name="Riley R."/>
            <person name="Clum A."/>
            <person name="Nolan M."/>
            <person name="Lipzen A."/>
            <person name="Salamov A."/>
            <person name="Henrissat B."/>
            <person name="Wiebenga A."/>
            <person name="De Vries R.P."/>
            <person name="Grigoriev I.V."/>
            <person name="Mortensen U.H."/>
            <person name="Andersen M.R."/>
            <person name="Baker S.E."/>
        </authorList>
    </citation>
    <scope>NUCLEOTIDE SEQUENCE [LARGE SCALE GENOMIC DNA]</scope>
    <source>
        <strain evidence="2 3">IBT 23096</strain>
    </source>
</reference>
<dbReference type="STRING" id="1392250.A0A2I2FVS9"/>
<dbReference type="GeneID" id="36555589"/>
<feature type="compositionally biased region" description="Basic and acidic residues" evidence="1">
    <location>
        <begin position="142"/>
        <end position="151"/>
    </location>
</feature>
<proteinExistence type="predicted"/>
<organism evidence="2 3">
    <name type="scientific">Aspergillus steynii IBT 23096</name>
    <dbReference type="NCBI Taxonomy" id="1392250"/>
    <lineage>
        <taxon>Eukaryota</taxon>
        <taxon>Fungi</taxon>
        <taxon>Dikarya</taxon>
        <taxon>Ascomycota</taxon>
        <taxon>Pezizomycotina</taxon>
        <taxon>Eurotiomycetes</taxon>
        <taxon>Eurotiomycetidae</taxon>
        <taxon>Eurotiales</taxon>
        <taxon>Aspergillaceae</taxon>
        <taxon>Aspergillus</taxon>
        <taxon>Aspergillus subgen. Circumdati</taxon>
    </lineage>
</organism>
<accession>A0A2I2FVS9</accession>
<dbReference type="OrthoDB" id="5365739at2759"/>
<protein>
    <submittedName>
        <fullName evidence="2">Uncharacterized protein</fullName>
    </submittedName>
</protein>
<feature type="compositionally biased region" description="Basic residues" evidence="1">
    <location>
        <begin position="131"/>
        <end position="141"/>
    </location>
</feature>
<evidence type="ECO:0000313" key="2">
    <source>
        <dbReference type="EMBL" id="PLB44686.1"/>
    </source>
</evidence>
<sequence length="346" mass="38751">MLQHRATLWQSRFGRLLDGTSPLVRQFSASQGQATDGPRQPRHDNIDQSRFPSSHSRLQRTGVQASTSRSKPANSERPRPRRVFDARSLAAPQAGGQPANVIRNPRLRNPRSGSPAYGRGSRPPTKSAALRNKKGPRTRTARPRDLDEGEDVQKVEIEEGYRKLAERTKISPSHYNPKAPMLSNLERTWPSFPTNSGAHHSTIIDKLLRISDRTPNGYVPPQELGRRLFNGQYVHFLDEEEKSQALVEASKLSQQRADEYSQRKGDLVEPEKVEFEQINTDDRGVLLQSLVQGKYTKTEPLGKVSVVDGVIQNLANNETYQAAGKSSQFVSKLESLMASSRPMKRA</sequence>